<dbReference type="SUPFAM" id="SSF102462">
    <property type="entry name" value="Peptidyl-tRNA hydrolase II"/>
    <property type="match status" value="1"/>
</dbReference>
<keyword evidence="2" id="KW-1185">Reference proteome</keyword>
<dbReference type="RefSeq" id="WP_259862810.1">
    <property type="nucleotide sequence ID" value="NZ_BAAAST010000011.1"/>
</dbReference>
<dbReference type="InterPro" id="IPR023476">
    <property type="entry name" value="Pep_tRNA_hydro_II_dom_sf"/>
</dbReference>
<reference evidence="1" key="2">
    <citation type="submission" date="2022-09" db="EMBL/GenBank/DDBJ databases">
        <title>Biosynthetic gene clusters of Dactylosporangioum fulvum.</title>
        <authorList>
            <person name="Caradec T."/>
        </authorList>
    </citation>
    <scope>NUCLEOTIDE SEQUENCE</scope>
    <source>
        <strain evidence="1">NRRL B-16292</strain>
    </source>
</reference>
<dbReference type="InterPro" id="IPR018988">
    <property type="entry name" value="DUF2000"/>
</dbReference>
<proteinExistence type="predicted"/>
<dbReference type="Pfam" id="PF09391">
    <property type="entry name" value="DUF2000"/>
    <property type="match status" value="1"/>
</dbReference>
<name>A0ABY5W436_9ACTN</name>
<dbReference type="Proteomes" id="UP001059617">
    <property type="component" value="Chromosome"/>
</dbReference>
<protein>
    <submittedName>
        <fullName evidence="1">DUF2000 domain-containing protein</fullName>
    </submittedName>
</protein>
<accession>A0ABY5W436</accession>
<dbReference type="EMBL" id="CP073720">
    <property type="protein sequence ID" value="UWP84833.1"/>
    <property type="molecule type" value="Genomic_DNA"/>
</dbReference>
<evidence type="ECO:0000313" key="2">
    <source>
        <dbReference type="Proteomes" id="UP001059617"/>
    </source>
</evidence>
<gene>
    <name evidence="1" type="ORF">Dfulv_11615</name>
</gene>
<organism evidence="1 2">
    <name type="scientific">Dactylosporangium fulvum</name>
    <dbReference type="NCBI Taxonomy" id="53359"/>
    <lineage>
        <taxon>Bacteria</taxon>
        <taxon>Bacillati</taxon>
        <taxon>Actinomycetota</taxon>
        <taxon>Actinomycetes</taxon>
        <taxon>Micromonosporales</taxon>
        <taxon>Micromonosporaceae</taxon>
        <taxon>Dactylosporangium</taxon>
    </lineage>
</organism>
<reference evidence="1" key="1">
    <citation type="submission" date="2021-04" db="EMBL/GenBank/DDBJ databases">
        <authorList>
            <person name="Hartkoorn R.C."/>
            <person name="Beaudoing E."/>
            <person name="Hot D."/>
        </authorList>
    </citation>
    <scope>NUCLEOTIDE SEQUENCE</scope>
    <source>
        <strain evidence="1">NRRL B-16292</strain>
    </source>
</reference>
<sequence>MGRGTAVVRHVRRQEGHGRARRAAVVPVEVEADRAAVRAVTRAELRLVGIAVHGPKTGVDRILKGARLHG</sequence>
<evidence type="ECO:0000313" key="1">
    <source>
        <dbReference type="EMBL" id="UWP84833.1"/>
    </source>
</evidence>
<dbReference type="Gene3D" id="3.40.1490.10">
    <property type="entry name" value="Bit1"/>
    <property type="match status" value="1"/>
</dbReference>